<evidence type="ECO:0000256" key="2">
    <source>
        <dbReference type="ARBA" id="ARBA00022723"/>
    </source>
</evidence>
<dbReference type="EMBL" id="BMWS01000011">
    <property type="protein sequence ID" value="GGX17755.1"/>
    <property type="molecule type" value="Genomic_DNA"/>
</dbReference>
<evidence type="ECO:0000259" key="6">
    <source>
        <dbReference type="PROSITE" id="PS51007"/>
    </source>
</evidence>
<evidence type="ECO:0000313" key="8">
    <source>
        <dbReference type="Proteomes" id="UP000601108"/>
    </source>
</evidence>
<organism evidence="7 8">
    <name type="scientific">Aquimarina muelleri</name>
    <dbReference type="NCBI Taxonomy" id="279356"/>
    <lineage>
        <taxon>Bacteria</taxon>
        <taxon>Pseudomonadati</taxon>
        <taxon>Bacteroidota</taxon>
        <taxon>Flavobacteriia</taxon>
        <taxon>Flavobacteriales</taxon>
        <taxon>Flavobacteriaceae</taxon>
        <taxon>Aquimarina</taxon>
    </lineage>
</organism>
<keyword evidence="3 4" id="KW-0408">Iron</keyword>
<dbReference type="SUPFAM" id="SSF46626">
    <property type="entry name" value="Cytochrome c"/>
    <property type="match status" value="1"/>
</dbReference>
<keyword evidence="1 4" id="KW-0349">Heme</keyword>
<evidence type="ECO:0000256" key="5">
    <source>
        <dbReference type="SAM" id="MobiDB-lite"/>
    </source>
</evidence>
<dbReference type="Proteomes" id="UP000601108">
    <property type="component" value="Unassembled WGS sequence"/>
</dbReference>
<evidence type="ECO:0000256" key="3">
    <source>
        <dbReference type="ARBA" id="ARBA00023004"/>
    </source>
</evidence>
<comment type="caution">
    <text evidence="7">The sequence shown here is derived from an EMBL/GenBank/DDBJ whole genome shotgun (WGS) entry which is preliminary data.</text>
</comment>
<dbReference type="PROSITE" id="PS51007">
    <property type="entry name" value="CYTC"/>
    <property type="match status" value="1"/>
</dbReference>
<dbReference type="PROSITE" id="PS51257">
    <property type="entry name" value="PROKAR_LIPOPROTEIN"/>
    <property type="match status" value="1"/>
</dbReference>
<name>A0A918JXK9_9FLAO</name>
<dbReference type="GO" id="GO:0046872">
    <property type="term" value="F:metal ion binding"/>
    <property type="evidence" value="ECO:0007669"/>
    <property type="project" value="UniProtKB-KW"/>
</dbReference>
<keyword evidence="2 4" id="KW-0479">Metal-binding</keyword>
<proteinExistence type="predicted"/>
<reference evidence="7 8" key="1">
    <citation type="journal article" date="2014" name="Int. J. Syst. Evol. Microbiol.">
        <title>Complete genome sequence of Corynebacterium casei LMG S-19264T (=DSM 44701T), isolated from a smear-ripened cheese.</title>
        <authorList>
            <consortium name="US DOE Joint Genome Institute (JGI-PGF)"/>
            <person name="Walter F."/>
            <person name="Albersmeier A."/>
            <person name="Kalinowski J."/>
            <person name="Ruckert C."/>
        </authorList>
    </citation>
    <scope>NUCLEOTIDE SEQUENCE [LARGE SCALE GENOMIC DNA]</scope>
    <source>
        <strain evidence="7 8">KCTC 12285</strain>
    </source>
</reference>
<evidence type="ECO:0000256" key="4">
    <source>
        <dbReference type="PROSITE-ProRule" id="PRU00433"/>
    </source>
</evidence>
<protein>
    <recommendedName>
        <fullName evidence="6">Cytochrome c domain-containing protein</fullName>
    </recommendedName>
</protein>
<feature type="domain" description="Cytochrome c" evidence="6">
    <location>
        <begin position="80"/>
        <end position="169"/>
    </location>
</feature>
<dbReference type="GO" id="GO:0009055">
    <property type="term" value="F:electron transfer activity"/>
    <property type="evidence" value="ECO:0007669"/>
    <property type="project" value="InterPro"/>
</dbReference>
<dbReference type="Gene3D" id="1.10.760.10">
    <property type="entry name" value="Cytochrome c-like domain"/>
    <property type="match status" value="1"/>
</dbReference>
<feature type="region of interest" description="Disordered" evidence="5">
    <location>
        <begin position="26"/>
        <end position="58"/>
    </location>
</feature>
<dbReference type="Pfam" id="PF00034">
    <property type="entry name" value="Cytochrom_C"/>
    <property type="match status" value="1"/>
</dbReference>
<gene>
    <name evidence="7" type="ORF">GCM10007384_18940</name>
</gene>
<accession>A0A918JXK9</accession>
<dbReference type="GO" id="GO:0020037">
    <property type="term" value="F:heme binding"/>
    <property type="evidence" value="ECO:0007669"/>
    <property type="project" value="InterPro"/>
</dbReference>
<feature type="compositionally biased region" description="Low complexity" evidence="5">
    <location>
        <begin position="34"/>
        <end position="55"/>
    </location>
</feature>
<evidence type="ECO:0000256" key="1">
    <source>
        <dbReference type="ARBA" id="ARBA00022617"/>
    </source>
</evidence>
<dbReference type="AlphaFoldDB" id="A0A918JXK9"/>
<evidence type="ECO:0000313" key="7">
    <source>
        <dbReference type="EMBL" id="GGX17755.1"/>
    </source>
</evidence>
<keyword evidence="8" id="KW-1185">Reference proteome</keyword>
<sequence>MNKFGKIILLLNILLLTSCGGKQEEKKEQITIGKKSTTQQSETTKPKAPTTTPASKKIDLENKGIGPITSIELPAEIDQTMVTKGQDVFKKMCMACHKTTKRFIGPAPTGILKRRSPEWVMNMILNPSEMVEKDPLAKELLIEFNGSPMANQGLTEEDARAVLEYFRTL</sequence>
<dbReference type="InterPro" id="IPR009056">
    <property type="entry name" value="Cyt_c-like_dom"/>
</dbReference>
<dbReference type="RefSeq" id="WP_027414314.1">
    <property type="nucleotide sequence ID" value="NZ_BMWS01000011.1"/>
</dbReference>
<dbReference type="InterPro" id="IPR036909">
    <property type="entry name" value="Cyt_c-like_dom_sf"/>
</dbReference>